<feature type="domain" description="Calcineurin-like phosphoesterase" evidence="1">
    <location>
        <begin position="22"/>
        <end position="187"/>
    </location>
</feature>
<accession>A0AAE3QPG1</accession>
<dbReference type="InterPro" id="IPR004843">
    <property type="entry name" value="Calcineurin-like_PHP"/>
</dbReference>
<dbReference type="Proteomes" id="UP001241110">
    <property type="component" value="Unassembled WGS sequence"/>
</dbReference>
<evidence type="ECO:0000313" key="2">
    <source>
        <dbReference type="EMBL" id="MDJ1480474.1"/>
    </source>
</evidence>
<dbReference type="EMBL" id="JASJOS010000003">
    <property type="protein sequence ID" value="MDJ1480474.1"/>
    <property type="molecule type" value="Genomic_DNA"/>
</dbReference>
<proteinExistence type="predicted"/>
<dbReference type="Pfam" id="PF00149">
    <property type="entry name" value="Metallophos"/>
    <property type="match status" value="1"/>
</dbReference>
<dbReference type="InterPro" id="IPR029052">
    <property type="entry name" value="Metallo-depent_PP-like"/>
</dbReference>
<dbReference type="GO" id="GO:0110154">
    <property type="term" value="P:RNA decapping"/>
    <property type="evidence" value="ECO:0007669"/>
    <property type="project" value="TreeGrafter"/>
</dbReference>
<dbReference type="PANTHER" id="PTHR42850:SF4">
    <property type="entry name" value="ZINC-DEPENDENT ENDOPOLYPHOSPHATASE"/>
    <property type="match status" value="1"/>
</dbReference>
<reference evidence="2" key="1">
    <citation type="submission" date="2023-05" db="EMBL/GenBank/DDBJ databases">
        <authorList>
            <person name="Zhang X."/>
        </authorList>
    </citation>
    <scope>NUCLEOTIDE SEQUENCE</scope>
    <source>
        <strain evidence="2">YF14B1</strain>
    </source>
</reference>
<dbReference type="PANTHER" id="PTHR42850">
    <property type="entry name" value="METALLOPHOSPHOESTERASE"/>
    <property type="match status" value="1"/>
</dbReference>
<comment type="caution">
    <text evidence="2">The sequence shown here is derived from an EMBL/GenBank/DDBJ whole genome shotgun (WGS) entry which is preliminary data.</text>
</comment>
<name>A0AAE3QPG1_9BACT</name>
<dbReference type="GO" id="GO:0016791">
    <property type="term" value="F:phosphatase activity"/>
    <property type="evidence" value="ECO:0007669"/>
    <property type="project" value="TreeGrafter"/>
</dbReference>
<sequence>MSSLFSYKNFSIPNPIGGRRFVVPDIHGFAYTFRTLVEDQLQLRHTDQLFLLGDYIDRGPDSVGVIDFILQLQEEEYQVFPLKGNHEENFLDNYSHYHQGIYQKFFLQSMQSEKLYKLLDKDMHILPEYSAFFDSLAHYFELDQFYLVHAGFRFSSPQPFEDFDAMLTIRRFQHNPTQKTIIHGHDITDLDIIRHRIEQRNNIIPLDNGCYYGPVVEQLKSISPLQNVGKLLALNLDTFELYEQKNVG</sequence>
<organism evidence="2 3">
    <name type="scientific">Xanthocytophaga flava</name>
    <dbReference type="NCBI Taxonomy" id="3048013"/>
    <lineage>
        <taxon>Bacteria</taxon>
        <taxon>Pseudomonadati</taxon>
        <taxon>Bacteroidota</taxon>
        <taxon>Cytophagia</taxon>
        <taxon>Cytophagales</taxon>
        <taxon>Rhodocytophagaceae</taxon>
        <taxon>Xanthocytophaga</taxon>
    </lineage>
</organism>
<dbReference type="Gene3D" id="3.60.21.10">
    <property type="match status" value="1"/>
</dbReference>
<evidence type="ECO:0000259" key="1">
    <source>
        <dbReference type="Pfam" id="PF00149"/>
    </source>
</evidence>
<dbReference type="AlphaFoldDB" id="A0AAE3QPG1"/>
<dbReference type="GO" id="GO:0008803">
    <property type="term" value="F:bis(5'-nucleosyl)-tetraphosphatase (symmetrical) activity"/>
    <property type="evidence" value="ECO:0007669"/>
    <property type="project" value="TreeGrafter"/>
</dbReference>
<evidence type="ECO:0000313" key="3">
    <source>
        <dbReference type="Proteomes" id="UP001241110"/>
    </source>
</evidence>
<dbReference type="RefSeq" id="WP_313977180.1">
    <property type="nucleotide sequence ID" value="NZ_JASJOS010000003.1"/>
</dbReference>
<dbReference type="GO" id="GO:0005737">
    <property type="term" value="C:cytoplasm"/>
    <property type="evidence" value="ECO:0007669"/>
    <property type="project" value="TreeGrafter"/>
</dbReference>
<dbReference type="SUPFAM" id="SSF56300">
    <property type="entry name" value="Metallo-dependent phosphatases"/>
    <property type="match status" value="1"/>
</dbReference>
<dbReference type="InterPro" id="IPR050126">
    <property type="entry name" value="Ap4A_hydrolase"/>
</dbReference>
<protein>
    <submittedName>
        <fullName evidence="2">Metallophosphoesterase</fullName>
    </submittedName>
</protein>
<gene>
    <name evidence="2" type="ORF">QNI16_08260</name>
</gene>